<feature type="compositionally biased region" description="Basic and acidic residues" evidence="1">
    <location>
        <begin position="36"/>
        <end position="50"/>
    </location>
</feature>
<dbReference type="Proteomes" id="UP000663760">
    <property type="component" value="Unassembled WGS sequence"/>
</dbReference>
<sequence length="50" mass="5704">MIVETVAEDGGSGRRFEGWQQCQGRAKVGLWTGGDGGRRGLERRWQRQRE</sequence>
<protein>
    <submittedName>
        <fullName evidence="2">Uncharacterized protein</fullName>
    </submittedName>
</protein>
<accession>A0A811G7E1</accession>
<gene>
    <name evidence="2" type="ORF">SI8410_UN004658</name>
</gene>
<keyword evidence="3" id="KW-1185">Reference proteome</keyword>
<comment type="caution">
    <text evidence="2">The sequence shown here is derived from an EMBL/GenBank/DDBJ whole genome shotgun (WGS) entry which is preliminary data.</text>
</comment>
<evidence type="ECO:0000313" key="2">
    <source>
        <dbReference type="EMBL" id="CAB1184547.1"/>
    </source>
</evidence>
<evidence type="ECO:0000313" key="3">
    <source>
        <dbReference type="Proteomes" id="UP000663760"/>
    </source>
</evidence>
<reference evidence="2" key="1">
    <citation type="submission" date="2020-02" db="EMBL/GenBank/DDBJ databases">
        <authorList>
            <person name="Scholz U."/>
            <person name="Mascher M."/>
            <person name="Fiebig A."/>
        </authorList>
    </citation>
    <scope>NUCLEOTIDE SEQUENCE</scope>
</reference>
<evidence type="ECO:0000256" key="1">
    <source>
        <dbReference type="SAM" id="MobiDB-lite"/>
    </source>
</evidence>
<dbReference type="EMBL" id="CACVBZ020000004">
    <property type="protein sequence ID" value="CAB1184547.1"/>
    <property type="molecule type" value="Genomic_DNA"/>
</dbReference>
<dbReference type="AlphaFoldDB" id="A0A811G7E1"/>
<proteinExistence type="predicted"/>
<feature type="region of interest" description="Disordered" evidence="1">
    <location>
        <begin position="28"/>
        <end position="50"/>
    </location>
</feature>
<name>A0A811G7E1_SPIIN</name>
<organism evidence="2 3">
    <name type="scientific">Spirodela intermedia</name>
    <name type="common">Intermediate duckweed</name>
    <dbReference type="NCBI Taxonomy" id="51605"/>
    <lineage>
        <taxon>Eukaryota</taxon>
        <taxon>Viridiplantae</taxon>
        <taxon>Streptophyta</taxon>
        <taxon>Embryophyta</taxon>
        <taxon>Tracheophyta</taxon>
        <taxon>Spermatophyta</taxon>
        <taxon>Magnoliopsida</taxon>
        <taxon>Liliopsida</taxon>
        <taxon>Araceae</taxon>
        <taxon>Lemnoideae</taxon>
        <taxon>Spirodela</taxon>
    </lineage>
</organism>